<gene>
    <name evidence="1" type="ORF">FGO68_gene16256</name>
</gene>
<organism evidence="1 2">
    <name type="scientific">Halteria grandinella</name>
    <dbReference type="NCBI Taxonomy" id="5974"/>
    <lineage>
        <taxon>Eukaryota</taxon>
        <taxon>Sar</taxon>
        <taxon>Alveolata</taxon>
        <taxon>Ciliophora</taxon>
        <taxon>Intramacronucleata</taxon>
        <taxon>Spirotrichea</taxon>
        <taxon>Stichotrichia</taxon>
        <taxon>Sporadotrichida</taxon>
        <taxon>Halteriidae</taxon>
        <taxon>Halteria</taxon>
    </lineage>
</organism>
<keyword evidence="2" id="KW-1185">Reference proteome</keyword>
<dbReference type="AlphaFoldDB" id="A0A8J8NIJ8"/>
<proteinExistence type="predicted"/>
<accession>A0A8J8NIJ8</accession>
<name>A0A8J8NIJ8_HALGN</name>
<dbReference type="Proteomes" id="UP000785679">
    <property type="component" value="Unassembled WGS sequence"/>
</dbReference>
<dbReference type="EMBL" id="RRYP01016548">
    <property type="protein sequence ID" value="TNV74920.1"/>
    <property type="molecule type" value="Genomic_DNA"/>
</dbReference>
<reference evidence="1" key="1">
    <citation type="submission" date="2019-06" db="EMBL/GenBank/DDBJ databases">
        <authorList>
            <person name="Zheng W."/>
        </authorList>
    </citation>
    <scope>NUCLEOTIDE SEQUENCE</scope>
    <source>
        <strain evidence="1">QDHG01</strain>
    </source>
</reference>
<evidence type="ECO:0000313" key="2">
    <source>
        <dbReference type="Proteomes" id="UP000785679"/>
    </source>
</evidence>
<evidence type="ECO:0000313" key="1">
    <source>
        <dbReference type="EMBL" id="TNV74920.1"/>
    </source>
</evidence>
<sequence length="127" mass="14875">MKKHFRLLKKLKEKGNISQDLQQIESNNILISRQVNIKQTSQNISDAIATQTQAIKFKSPSDGINWEQSTVYNIYLRVQMLIYQNCSKNHLKRISQSRKNDDSIQIINIRTLCLLFNIYQEEISVFS</sequence>
<protein>
    <submittedName>
        <fullName evidence="1">Uncharacterized protein</fullName>
    </submittedName>
</protein>
<comment type="caution">
    <text evidence="1">The sequence shown here is derived from an EMBL/GenBank/DDBJ whole genome shotgun (WGS) entry which is preliminary data.</text>
</comment>